<dbReference type="RefSeq" id="WP_215217368.1">
    <property type="nucleotide sequence ID" value="NZ_CP075587.1"/>
</dbReference>
<evidence type="ECO:0000313" key="2">
    <source>
        <dbReference type="Proteomes" id="UP000826014"/>
    </source>
</evidence>
<name>A0ABX8V6P5_9BACT</name>
<evidence type="ECO:0000313" key="1">
    <source>
        <dbReference type="EMBL" id="QYF49257.1"/>
    </source>
</evidence>
<keyword evidence="2" id="KW-1185">Reference proteome</keyword>
<sequence length="144" mass="17017">MKKDKEIEKIEMFLEEGVEYKDTHFEELLNLMNKLMVDLKEAVSKGSQEQQKIAAEKLEQARHLLYDYLESATEKLGLEQDQLQLILSYFFNTVSPNRDRLVIFQQEFEKNSKEVEKLIDAKIPQKKKRGTLKKYAQKSSWVQS</sequence>
<accession>A0ABX8V6P5</accession>
<dbReference type="EMBL" id="CP075587">
    <property type="protein sequence ID" value="QYF49257.1"/>
    <property type="molecule type" value="Genomic_DNA"/>
</dbReference>
<reference evidence="1 2" key="1">
    <citation type="journal article" date="2022" name="bioRxiv">
        <title>Ecology and evolution of chlamydial symbionts of arthropods.</title>
        <authorList>
            <person name="Halter T."/>
            <person name="Koestlbacher S."/>
            <person name="Collingro A."/>
            <person name="Sixt B.S."/>
            <person name="Toenshoff E.R."/>
            <person name="Hendrickx F."/>
            <person name="Kostanjsek R."/>
            <person name="Horn M."/>
        </authorList>
    </citation>
    <scope>NUCLEOTIDE SEQUENCE [LARGE SCALE GENOMIC DNA]</scope>
    <source>
        <strain evidence="1">W744xW776</strain>
    </source>
</reference>
<organism evidence="1 2">
    <name type="scientific">Candidatus Rhabdochlamydia oedothoracis</name>
    <dbReference type="NCBI Taxonomy" id="2720720"/>
    <lineage>
        <taxon>Bacteria</taxon>
        <taxon>Pseudomonadati</taxon>
        <taxon>Chlamydiota</taxon>
        <taxon>Chlamydiia</taxon>
        <taxon>Parachlamydiales</taxon>
        <taxon>Candidatus Rhabdochlamydiaceae</taxon>
        <taxon>Candidatus Rhabdochlamydia</taxon>
    </lineage>
</organism>
<protein>
    <submittedName>
        <fullName evidence="1">Uncharacterized protein</fullName>
    </submittedName>
</protein>
<gene>
    <name evidence="1" type="ORF">RHABOEDO_001559</name>
</gene>
<dbReference type="Proteomes" id="UP000826014">
    <property type="component" value="Chromosome"/>
</dbReference>
<proteinExistence type="predicted"/>